<evidence type="ECO:0000256" key="2">
    <source>
        <dbReference type="PROSITE-ProRule" id="PRU00284"/>
    </source>
</evidence>
<dbReference type="InterPro" id="IPR013656">
    <property type="entry name" value="PAS_4"/>
</dbReference>
<sequence length="311" mass="34485">MGVSMNTLLSNKNTALVTDELVVKAIEQNLAIIRFDVNRRVAYVNELFANSMGYKAADMLGMLHKKFCFPSFANSPEYEEFWSDLLAGNSNQGKIERVDAHGNKLWLEATYMPVLSEDGRSVVGVSKVATNITNRQTDILRMADHLSEMSEQLHSRSEMGMKRSKELLSTIERISEESNENKQNLENLQNQANFITGIVKTIREIAAQTNLLALNAAIEAARAGEHGRGFDVVAKEVRKLSKKVELSITEVKENIDGIVKEVGKVTGSIERISESVDESQKQIDIAMQEFDAISSAAGGLDKKAQEFTTII</sequence>
<dbReference type="Pfam" id="PF00015">
    <property type="entry name" value="MCPsignal"/>
    <property type="match status" value="1"/>
</dbReference>
<reference evidence="4 5" key="1">
    <citation type="submission" date="2019-08" db="EMBL/GenBank/DDBJ databases">
        <title>Bacillus genomes from the desert of Cuatro Cienegas, Coahuila.</title>
        <authorList>
            <person name="Olmedo-Alvarez G."/>
        </authorList>
    </citation>
    <scope>NUCLEOTIDE SEQUENCE [LARGE SCALE GENOMIC DNA]</scope>
    <source>
        <strain evidence="4 5">CH128b_4D</strain>
    </source>
</reference>
<dbReference type="SUPFAM" id="SSF58104">
    <property type="entry name" value="Methyl-accepting chemotaxis protein (MCP) signaling domain"/>
    <property type="match status" value="1"/>
</dbReference>
<dbReference type="PANTHER" id="PTHR32089:SF112">
    <property type="entry name" value="LYSOZYME-LIKE PROTEIN-RELATED"/>
    <property type="match status" value="1"/>
</dbReference>
<accession>A0A5D4MK60</accession>
<dbReference type="CDD" id="cd00130">
    <property type="entry name" value="PAS"/>
    <property type="match status" value="1"/>
</dbReference>
<proteinExistence type="predicted"/>
<dbReference type="EMBL" id="VTEG01000001">
    <property type="protein sequence ID" value="TYS01376.1"/>
    <property type="molecule type" value="Genomic_DNA"/>
</dbReference>
<evidence type="ECO:0000313" key="4">
    <source>
        <dbReference type="EMBL" id="TYS01376.1"/>
    </source>
</evidence>
<dbReference type="SUPFAM" id="SSF55785">
    <property type="entry name" value="PYP-like sensor domain (PAS domain)"/>
    <property type="match status" value="1"/>
</dbReference>
<name>A0A5D4MK60_9BACI</name>
<dbReference type="NCBIfam" id="TIGR00229">
    <property type="entry name" value="sensory_box"/>
    <property type="match status" value="1"/>
</dbReference>
<dbReference type="InterPro" id="IPR000014">
    <property type="entry name" value="PAS"/>
</dbReference>
<dbReference type="Gene3D" id="1.10.287.950">
    <property type="entry name" value="Methyl-accepting chemotaxis protein"/>
    <property type="match status" value="1"/>
</dbReference>
<dbReference type="GO" id="GO:0016020">
    <property type="term" value="C:membrane"/>
    <property type="evidence" value="ECO:0007669"/>
    <property type="project" value="InterPro"/>
</dbReference>
<dbReference type="Proteomes" id="UP000325182">
    <property type="component" value="Unassembled WGS sequence"/>
</dbReference>
<dbReference type="InterPro" id="IPR035965">
    <property type="entry name" value="PAS-like_dom_sf"/>
</dbReference>
<dbReference type="AlphaFoldDB" id="A0A5D4MK60"/>
<keyword evidence="1 2" id="KW-0807">Transducer</keyword>
<dbReference type="Gene3D" id="3.30.450.20">
    <property type="entry name" value="PAS domain"/>
    <property type="match status" value="1"/>
</dbReference>
<feature type="domain" description="Methyl-accepting transducer" evidence="3">
    <location>
        <begin position="131"/>
        <end position="311"/>
    </location>
</feature>
<dbReference type="GO" id="GO:0007165">
    <property type="term" value="P:signal transduction"/>
    <property type="evidence" value="ECO:0007669"/>
    <property type="project" value="UniProtKB-KW"/>
</dbReference>
<comment type="caution">
    <text evidence="4">The sequence shown here is derived from an EMBL/GenBank/DDBJ whole genome shotgun (WGS) entry which is preliminary data.</text>
</comment>
<dbReference type="SMART" id="SM00283">
    <property type="entry name" value="MA"/>
    <property type="match status" value="1"/>
</dbReference>
<dbReference type="InterPro" id="IPR004089">
    <property type="entry name" value="MCPsignal_dom"/>
</dbReference>
<evidence type="ECO:0000259" key="3">
    <source>
        <dbReference type="PROSITE" id="PS50111"/>
    </source>
</evidence>
<dbReference type="PROSITE" id="PS50111">
    <property type="entry name" value="CHEMOTAXIS_TRANSDUC_2"/>
    <property type="match status" value="1"/>
</dbReference>
<protein>
    <submittedName>
        <fullName evidence="4">PAS domain-containing protein</fullName>
    </submittedName>
</protein>
<dbReference type="PANTHER" id="PTHR32089">
    <property type="entry name" value="METHYL-ACCEPTING CHEMOTAXIS PROTEIN MCPB"/>
    <property type="match status" value="1"/>
</dbReference>
<organism evidence="4 5">
    <name type="scientific">Rossellomorea vietnamensis</name>
    <dbReference type="NCBI Taxonomy" id="218284"/>
    <lineage>
        <taxon>Bacteria</taxon>
        <taxon>Bacillati</taxon>
        <taxon>Bacillota</taxon>
        <taxon>Bacilli</taxon>
        <taxon>Bacillales</taxon>
        <taxon>Bacillaceae</taxon>
        <taxon>Rossellomorea</taxon>
    </lineage>
</organism>
<evidence type="ECO:0000256" key="1">
    <source>
        <dbReference type="ARBA" id="ARBA00023224"/>
    </source>
</evidence>
<dbReference type="Pfam" id="PF08448">
    <property type="entry name" value="PAS_4"/>
    <property type="match status" value="1"/>
</dbReference>
<gene>
    <name evidence="4" type="ORF">FZC84_01575</name>
</gene>
<evidence type="ECO:0000313" key="5">
    <source>
        <dbReference type="Proteomes" id="UP000325182"/>
    </source>
</evidence>